<dbReference type="AlphaFoldDB" id="A0A978VUK8"/>
<dbReference type="EMBL" id="JAEACU010000002">
    <property type="protein sequence ID" value="KAH7542503.1"/>
    <property type="molecule type" value="Genomic_DNA"/>
</dbReference>
<protein>
    <submittedName>
        <fullName evidence="2">Uncharacterized protein</fullName>
    </submittedName>
</protein>
<evidence type="ECO:0000256" key="1">
    <source>
        <dbReference type="SAM" id="MobiDB-lite"/>
    </source>
</evidence>
<feature type="compositionally biased region" description="Basic and acidic residues" evidence="1">
    <location>
        <begin position="264"/>
        <end position="276"/>
    </location>
</feature>
<feature type="region of interest" description="Disordered" evidence="1">
    <location>
        <begin position="257"/>
        <end position="280"/>
    </location>
</feature>
<evidence type="ECO:0000313" key="2">
    <source>
        <dbReference type="EMBL" id="KAH7542503.1"/>
    </source>
</evidence>
<comment type="caution">
    <text evidence="2">The sequence shown here is derived from an EMBL/GenBank/DDBJ whole genome shotgun (WGS) entry which is preliminary data.</text>
</comment>
<proteinExistence type="predicted"/>
<gene>
    <name evidence="2" type="ORF">FEM48_Zijuj02G0080900</name>
</gene>
<dbReference type="Proteomes" id="UP000813462">
    <property type="component" value="Unassembled WGS sequence"/>
</dbReference>
<sequence>MEDNTQVRISGVPELHLVVDEQQDITISQCCLVGKVISAKSICRNKVRMITRQVWFTQETLGVEQLIPDPRKCNPSMFPLSKGAAERNLFLHSYHRHGFISVMSGSMNCAITAVVSGMAEIRAYTPLPTTSSPMGTSMVCCYERSRGHLLLSLKEDKVEPIQRRHVDEGNALTDIHQSDSGVGIAEGSGVADFKKLNPATTIVESGHSKWAVTEPGPIRRSKRVASSDGGNVLEGDLIKAAKSRNLQKVSLEESLTPKLTKGVSRREPSPPRENRRPSILAASFTCSTPSSRQVLLETLSVEE</sequence>
<reference evidence="2" key="1">
    <citation type="journal article" date="2021" name="Front. Plant Sci.">
        <title>Chromosome-Scale Genome Assembly for Chinese Sour Jujube and Insights Into Its Genome Evolution and Domestication Signature.</title>
        <authorList>
            <person name="Shen L.-Y."/>
            <person name="Luo H."/>
            <person name="Wang X.-L."/>
            <person name="Wang X.-M."/>
            <person name="Qiu X.-J."/>
            <person name="Liu H."/>
            <person name="Zhou S.-S."/>
            <person name="Jia K.-H."/>
            <person name="Nie S."/>
            <person name="Bao Y.-T."/>
            <person name="Zhang R.-G."/>
            <person name="Yun Q.-Z."/>
            <person name="Chai Y.-H."/>
            <person name="Lu J.-Y."/>
            <person name="Li Y."/>
            <person name="Zhao S.-W."/>
            <person name="Mao J.-F."/>
            <person name="Jia S.-G."/>
            <person name="Mao Y.-M."/>
        </authorList>
    </citation>
    <scope>NUCLEOTIDE SEQUENCE</scope>
    <source>
        <strain evidence="2">AT0</strain>
        <tissue evidence="2">Leaf</tissue>
    </source>
</reference>
<accession>A0A978VUK8</accession>
<evidence type="ECO:0000313" key="3">
    <source>
        <dbReference type="Proteomes" id="UP000813462"/>
    </source>
</evidence>
<name>A0A978VUK8_ZIZJJ</name>
<organism evidence="2 3">
    <name type="scientific">Ziziphus jujuba var. spinosa</name>
    <dbReference type="NCBI Taxonomy" id="714518"/>
    <lineage>
        <taxon>Eukaryota</taxon>
        <taxon>Viridiplantae</taxon>
        <taxon>Streptophyta</taxon>
        <taxon>Embryophyta</taxon>
        <taxon>Tracheophyta</taxon>
        <taxon>Spermatophyta</taxon>
        <taxon>Magnoliopsida</taxon>
        <taxon>eudicotyledons</taxon>
        <taxon>Gunneridae</taxon>
        <taxon>Pentapetalae</taxon>
        <taxon>rosids</taxon>
        <taxon>fabids</taxon>
        <taxon>Rosales</taxon>
        <taxon>Rhamnaceae</taxon>
        <taxon>Paliureae</taxon>
        <taxon>Ziziphus</taxon>
    </lineage>
</organism>